<feature type="transmembrane region" description="Helical" evidence="1">
    <location>
        <begin position="169"/>
        <end position="196"/>
    </location>
</feature>
<reference evidence="3" key="1">
    <citation type="submission" date="2022-10" db="EMBL/GenBank/DDBJ databases">
        <authorList>
            <person name="Chen Y."/>
            <person name="Dougan E. K."/>
            <person name="Chan C."/>
            <person name="Rhodes N."/>
            <person name="Thang M."/>
        </authorList>
    </citation>
    <scope>NUCLEOTIDE SEQUENCE</scope>
</reference>
<organism evidence="3">
    <name type="scientific">Cladocopium goreaui</name>
    <dbReference type="NCBI Taxonomy" id="2562237"/>
    <lineage>
        <taxon>Eukaryota</taxon>
        <taxon>Sar</taxon>
        <taxon>Alveolata</taxon>
        <taxon>Dinophyceae</taxon>
        <taxon>Suessiales</taxon>
        <taxon>Symbiodiniaceae</taxon>
        <taxon>Cladocopium</taxon>
    </lineage>
</organism>
<evidence type="ECO:0000313" key="5">
    <source>
        <dbReference type="Proteomes" id="UP001152797"/>
    </source>
</evidence>
<comment type="caution">
    <text evidence="3">The sequence shown here is derived from an EMBL/GenBank/DDBJ whole genome shotgun (WGS) entry which is preliminary data.</text>
</comment>
<evidence type="ECO:0000313" key="4">
    <source>
        <dbReference type="EMBL" id="CAL1150171.1"/>
    </source>
</evidence>
<dbReference type="OrthoDB" id="481501at2759"/>
<feature type="chain" id="PRO_5043270756" evidence="2">
    <location>
        <begin position="22"/>
        <end position="242"/>
    </location>
</feature>
<keyword evidence="5" id="KW-1185">Reference proteome</keyword>
<dbReference type="AlphaFoldDB" id="A0A9P1CSU0"/>
<reference evidence="4" key="2">
    <citation type="submission" date="2024-04" db="EMBL/GenBank/DDBJ databases">
        <authorList>
            <person name="Chen Y."/>
            <person name="Shah S."/>
            <person name="Dougan E. K."/>
            <person name="Thang M."/>
            <person name="Chan C."/>
        </authorList>
    </citation>
    <scope>NUCLEOTIDE SEQUENCE [LARGE SCALE GENOMIC DNA]</scope>
</reference>
<evidence type="ECO:0000313" key="3">
    <source>
        <dbReference type="EMBL" id="CAI3996796.1"/>
    </source>
</evidence>
<feature type="signal peptide" evidence="2">
    <location>
        <begin position="1"/>
        <end position="21"/>
    </location>
</feature>
<keyword evidence="1" id="KW-1133">Transmembrane helix</keyword>
<dbReference type="EMBL" id="CAMXCT020002244">
    <property type="protein sequence ID" value="CAL1150171.1"/>
    <property type="molecule type" value="Genomic_DNA"/>
</dbReference>
<keyword evidence="1" id="KW-0812">Transmembrane</keyword>
<dbReference type="Proteomes" id="UP001152797">
    <property type="component" value="Unassembled WGS sequence"/>
</dbReference>
<evidence type="ECO:0000256" key="1">
    <source>
        <dbReference type="SAM" id="Phobius"/>
    </source>
</evidence>
<feature type="transmembrane region" description="Helical" evidence="1">
    <location>
        <begin position="216"/>
        <end position="234"/>
    </location>
</feature>
<gene>
    <name evidence="3" type="ORF">C1SCF055_LOCUS23239</name>
</gene>
<accession>A0A9P1CSU0</accession>
<dbReference type="EMBL" id="CAMXCT030002244">
    <property type="protein sequence ID" value="CAL4784108.1"/>
    <property type="molecule type" value="Genomic_DNA"/>
</dbReference>
<proteinExistence type="predicted"/>
<keyword evidence="1" id="KW-0472">Membrane</keyword>
<evidence type="ECO:0000256" key="2">
    <source>
        <dbReference type="SAM" id="SignalP"/>
    </source>
</evidence>
<keyword evidence="2" id="KW-0732">Signal</keyword>
<sequence length="242" mass="26803">MSALRRWLLLAALLASPCAWSTPSPGLRPRQSALARRASEQAEKAASRIDSQGISLFRPGSAFAAICIAYMAGIVGEPWGIPLALWIQWICFFHFRSSKSKVATELIVFDFGMPKAAYHFYSASLPSLVAFPQCLRIVCPMAGVTAGIGSEALRLFPLGLRKSGKLRNVLRAAGLLLLPGLLSFVTAIGAVRAFLREWSSFPWGSRSRGLHHLEEVRLWHVVMLLTFLVCIWLLRRAENRQE</sequence>
<protein>
    <submittedName>
        <fullName evidence="3">Uncharacterized protein</fullName>
    </submittedName>
</protein>
<dbReference type="EMBL" id="CAMXCT010002244">
    <property type="protein sequence ID" value="CAI3996796.1"/>
    <property type="molecule type" value="Genomic_DNA"/>
</dbReference>
<feature type="transmembrane region" description="Helical" evidence="1">
    <location>
        <begin position="62"/>
        <end position="91"/>
    </location>
</feature>
<name>A0A9P1CSU0_9DINO</name>